<evidence type="ECO:0000313" key="6">
    <source>
        <dbReference type="Proteomes" id="UP000054770"/>
    </source>
</evidence>
<dbReference type="SMART" id="SM00345">
    <property type="entry name" value="HTH_GNTR"/>
    <property type="match status" value="1"/>
</dbReference>
<keyword evidence="2" id="KW-0238">DNA-binding</keyword>
<dbReference type="Proteomes" id="UP000054770">
    <property type="component" value="Unassembled WGS sequence"/>
</dbReference>
<dbReference type="SMART" id="SM00895">
    <property type="entry name" value="FCD"/>
    <property type="match status" value="1"/>
</dbReference>
<accession>A0A158L2G9</accession>
<dbReference type="Pfam" id="PF07729">
    <property type="entry name" value="FCD"/>
    <property type="match status" value="1"/>
</dbReference>
<dbReference type="Pfam" id="PF00392">
    <property type="entry name" value="GntR"/>
    <property type="match status" value="1"/>
</dbReference>
<evidence type="ECO:0000313" key="5">
    <source>
        <dbReference type="EMBL" id="SAL87219.1"/>
    </source>
</evidence>
<reference evidence="5" key="1">
    <citation type="submission" date="2016-01" db="EMBL/GenBank/DDBJ databases">
        <authorList>
            <person name="Peeters C."/>
        </authorList>
    </citation>
    <scope>NUCLEOTIDE SEQUENCE [LARGE SCALE GENOMIC DNA]</scope>
    <source>
        <strain evidence="5">LMG 22940</strain>
    </source>
</reference>
<dbReference type="EMBL" id="FCON02000272">
    <property type="protein sequence ID" value="SAL87219.1"/>
    <property type="molecule type" value="Genomic_DNA"/>
</dbReference>
<dbReference type="InterPro" id="IPR036388">
    <property type="entry name" value="WH-like_DNA-bd_sf"/>
</dbReference>
<dbReference type="CDD" id="cd07377">
    <property type="entry name" value="WHTH_GntR"/>
    <property type="match status" value="1"/>
</dbReference>
<organism evidence="5 6">
    <name type="scientific">Caballeronia choica</name>
    <dbReference type="NCBI Taxonomy" id="326476"/>
    <lineage>
        <taxon>Bacteria</taxon>
        <taxon>Pseudomonadati</taxon>
        <taxon>Pseudomonadota</taxon>
        <taxon>Betaproteobacteria</taxon>
        <taxon>Burkholderiales</taxon>
        <taxon>Burkholderiaceae</taxon>
        <taxon>Caballeronia</taxon>
    </lineage>
</organism>
<comment type="caution">
    <text evidence="5">The sequence shown here is derived from an EMBL/GenBank/DDBJ whole genome shotgun (WGS) entry which is preliminary data.</text>
</comment>
<dbReference type="InterPro" id="IPR000524">
    <property type="entry name" value="Tscrpt_reg_HTH_GntR"/>
</dbReference>
<dbReference type="PANTHER" id="PTHR43537">
    <property type="entry name" value="TRANSCRIPTIONAL REGULATOR, GNTR FAMILY"/>
    <property type="match status" value="1"/>
</dbReference>
<dbReference type="InterPro" id="IPR008920">
    <property type="entry name" value="TF_FadR/GntR_C"/>
</dbReference>
<gene>
    <name evidence="5" type="ORF">AWB68_08322</name>
</gene>
<dbReference type="SUPFAM" id="SSF48008">
    <property type="entry name" value="GntR ligand-binding domain-like"/>
    <property type="match status" value="1"/>
</dbReference>
<dbReference type="InterPro" id="IPR036390">
    <property type="entry name" value="WH_DNA-bd_sf"/>
</dbReference>
<dbReference type="PROSITE" id="PS50949">
    <property type="entry name" value="HTH_GNTR"/>
    <property type="match status" value="1"/>
</dbReference>
<dbReference type="OrthoDB" id="5296437at2"/>
<evidence type="ECO:0000256" key="3">
    <source>
        <dbReference type="ARBA" id="ARBA00023163"/>
    </source>
</evidence>
<dbReference type="GO" id="GO:0003700">
    <property type="term" value="F:DNA-binding transcription factor activity"/>
    <property type="evidence" value="ECO:0007669"/>
    <property type="project" value="InterPro"/>
</dbReference>
<protein>
    <submittedName>
        <fullName evidence="5">GntR family transcriptional regulator</fullName>
    </submittedName>
</protein>
<keyword evidence="6" id="KW-1185">Reference proteome</keyword>
<evidence type="ECO:0000256" key="1">
    <source>
        <dbReference type="ARBA" id="ARBA00023015"/>
    </source>
</evidence>
<dbReference type="GO" id="GO:0003677">
    <property type="term" value="F:DNA binding"/>
    <property type="evidence" value="ECO:0007669"/>
    <property type="project" value="UniProtKB-KW"/>
</dbReference>
<dbReference type="RefSeq" id="WP_087650051.1">
    <property type="nucleotide sequence ID" value="NZ_FCON02000272.1"/>
</dbReference>
<feature type="domain" description="HTH gntR-type" evidence="4">
    <location>
        <begin position="9"/>
        <end position="77"/>
    </location>
</feature>
<sequence>MLLTEIEGITLSDRVCKLIVAAILRGEFSVDHKLPTEFELTARYAVSRTTVREALSRLRSEGIVESRRGSGSYIVQMPGHVEPMAPSISSIVDIERYYAFRFCIEAGAVRIAAEMRTEEDVEAIHAAYSALDRTADGAGSGVEADLELHLAIAHASHNPFFVSTVAHALAPIRQCMERARNLGQTQRHSGQVQAEHQAIIDGVVKRSPEQACAAMSRHIENSRRRIFDGG</sequence>
<dbReference type="PANTHER" id="PTHR43537:SF5">
    <property type="entry name" value="UXU OPERON TRANSCRIPTIONAL REGULATOR"/>
    <property type="match status" value="1"/>
</dbReference>
<keyword evidence="1" id="KW-0805">Transcription regulation</keyword>
<evidence type="ECO:0000259" key="4">
    <source>
        <dbReference type="PROSITE" id="PS50949"/>
    </source>
</evidence>
<evidence type="ECO:0000256" key="2">
    <source>
        <dbReference type="ARBA" id="ARBA00023125"/>
    </source>
</evidence>
<dbReference type="Gene3D" id="1.10.10.10">
    <property type="entry name" value="Winged helix-like DNA-binding domain superfamily/Winged helix DNA-binding domain"/>
    <property type="match status" value="1"/>
</dbReference>
<keyword evidence="3" id="KW-0804">Transcription</keyword>
<name>A0A158L2G9_9BURK</name>
<dbReference type="InterPro" id="IPR011711">
    <property type="entry name" value="GntR_C"/>
</dbReference>
<dbReference type="AlphaFoldDB" id="A0A158L2G9"/>
<proteinExistence type="predicted"/>
<dbReference type="SUPFAM" id="SSF46785">
    <property type="entry name" value="Winged helix' DNA-binding domain"/>
    <property type="match status" value="1"/>
</dbReference>
<dbReference type="PRINTS" id="PR00035">
    <property type="entry name" value="HTHGNTR"/>
</dbReference>
<dbReference type="Gene3D" id="1.20.120.530">
    <property type="entry name" value="GntR ligand-binding domain-like"/>
    <property type="match status" value="1"/>
</dbReference>